<dbReference type="InterPro" id="IPR045596">
    <property type="entry name" value="DUF6459"/>
</dbReference>
<name>A0A6J6EWJ6_9ZZZZ</name>
<dbReference type="EMBL" id="CAEZUA010000002">
    <property type="protein sequence ID" value="CAB4579755.1"/>
    <property type="molecule type" value="Genomic_DNA"/>
</dbReference>
<reference evidence="1" key="1">
    <citation type="submission" date="2020-05" db="EMBL/GenBank/DDBJ databases">
        <authorList>
            <person name="Chiriac C."/>
            <person name="Salcher M."/>
            <person name="Ghai R."/>
            <person name="Kavagutti S V."/>
        </authorList>
    </citation>
    <scope>NUCLEOTIDE SEQUENCE</scope>
</reference>
<dbReference type="EMBL" id="CAFBJH010000048">
    <property type="protein sequence ID" value="CAB4850550.1"/>
    <property type="molecule type" value="Genomic_DNA"/>
</dbReference>
<proteinExistence type="predicted"/>
<organism evidence="1">
    <name type="scientific">freshwater metagenome</name>
    <dbReference type="NCBI Taxonomy" id="449393"/>
    <lineage>
        <taxon>unclassified sequences</taxon>
        <taxon>metagenomes</taxon>
        <taxon>ecological metagenomes</taxon>
    </lineage>
</organism>
<evidence type="ECO:0000313" key="2">
    <source>
        <dbReference type="EMBL" id="CAB4850550.1"/>
    </source>
</evidence>
<evidence type="ECO:0000313" key="1">
    <source>
        <dbReference type="EMBL" id="CAB4579755.1"/>
    </source>
</evidence>
<dbReference type="AlphaFoldDB" id="A0A6J6EWJ6"/>
<dbReference type="Pfam" id="PF20060">
    <property type="entry name" value="DUF6459"/>
    <property type="match status" value="1"/>
</dbReference>
<gene>
    <name evidence="1" type="ORF">UFOPK1773_00049</name>
    <name evidence="2" type="ORF">UFOPK3287_00816</name>
</gene>
<accession>A0A6J6EWJ6</accession>
<sequence length="142" mass="16379">MSILQIQHSNSYPQKPYLYSMPTHFGEEFDPDFAPMPTSASDLPDLNIWILKFSISVLEIWASRRSPTQLSRWCHQSIYAELVRKVGSVSEVGKIRKVYRCEPLDGISEATLTIKFEERVRALALRFEGVDKRWLCTSLTLL</sequence>
<protein>
    <submittedName>
        <fullName evidence="1">Unannotated protein</fullName>
    </submittedName>
</protein>